<dbReference type="EMBL" id="WQLB01000076">
    <property type="protein sequence ID" value="MVN89480.1"/>
    <property type="molecule type" value="Genomic_DNA"/>
</dbReference>
<name>A0A7C9LXV4_9DEIO</name>
<reference evidence="2 3" key="1">
    <citation type="submission" date="2019-12" db="EMBL/GenBank/DDBJ databases">
        <title>Deinococcus sp. HMF7620 Genome sequencing and assembly.</title>
        <authorList>
            <person name="Kang H."/>
            <person name="Kim H."/>
            <person name="Joh K."/>
        </authorList>
    </citation>
    <scope>NUCLEOTIDE SEQUENCE [LARGE SCALE GENOMIC DNA]</scope>
    <source>
        <strain evidence="2 3">HMF7620</strain>
    </source>
</reference>
<proteinExistence type="predicted"/>
<dbReference type="Pfam" id="PF01636">
    <property type="entry name" value="APH"/>
    <property type="match status" value="1"/>
</dbReference>
<dbReference type="Gene3D" id="3.90.1200.10">
    <property type="match status" value="1"/>
</dbReference>
<feature type="non-terminal residue" evidence="2">
    <location>
        <position position="188"/>
    </location>
</feature>
<accession>A0A7C9LXV4</accession>
<protein>
    <submittedName>
        <fullName evidence="2">Phosphotransferase</fullName>
    </submittedName>
</protein>
<gene>
    <name evidence="2" type="ORF">GO986_22365</name>
</gene>
<evidence type="ECO:0000259" key="1">
    <source>
        <dbReference type="Pfam" id="PF01636"/>
    </source>
</evidence>
<keyword evidence="3" id="KW-1185">Reference proteome</keyword>
<dbReference type="Proteomes" id="UP000483286">
    <property type="component" value="Unassembled WGS sequence"/>
</dbReference>
<dbReference type="GO" id="GO:0016740">
    <property type="term" value="F:transferase activity"/>
    <property type="evidence" value="ECO:0007669"/>
    <property type="project" value="UniProtKB-KW"/>
</dbReference>
<evidence type="ECO:0000313" key="3">
    <source>
        <dbReference type="Proteomes" id="UP000483286"/>
    </source>
</evidence>
<dbReference type="RefSeq" id="WP_157461738.1">
    <property type="nucleotide sequence ID" value="NZ_WQLB01000076.1"/>
</dbReference>
<dbReference type="SUPFAM" id="SSF56112">
    <property type="entry name" value="Protein kinase-like (PK-like)"/>
    <property type="match status" value="1"/>
</dbReference>
<dbReference type="InterPro" id="IPR002575">
    <property type="entry name" value="Aminoglycoside_PTrfase"/>
</dbReference>
<sequence length="188" mass="20783">MEGEALSSSTPVQAQRKVGALLARIHAQPGGRPPPQDQTWAEWMLGWLRHALAYWQASGTAPEAVGGHLSRFWQRVEPLLRARGHQLILFDGKPEHLIVTLAGEVALIDVEDLRAGDGLMDLAVLAVHEPKVFQGVWRAIPPSLQTTMPYCRSTRCFGRSPPLSGMNQGLRANVAITFFSWRRDTCPT</sequence>
<dbReference type="InterPro" id="IPR011009">
    <property type="entry name" value="Kinase-like_dom_sf"/>
</dbReference>
<organism evidence="2 3">
    <name type="scientific">Deinococcus arboris</name>
    <dbReference type="NCBI Taxonomy" id="2682977"/>
    <lineage>
        <taxon>Bacteria</taxon>
        <taxon>Thermotogati</taxon>
        <taxon>Deinococcota</taxon>
        <taxon>Deinococci</taxon>
        <taxon>Deinococcales</taxon>
        <taxon>Deinococcaceae</taxon>
        <taxon>Deinococcus</taxon>
    </lineage>
</organism>
<keyword evidence="2" id="KW-0808">Transferase</keyword>
<dbReference type="AlphaFoldDB" id="A0A7C9LXV4"/>
<evidence type="ECO:0000313" key="2">
    <source>
        <dbReference type="EMBL" id="MVN89480.1"/>
    </source>
</evidence>
<comment type="caution">
    <text evidence="2">The sequence shown here is derived from an EMBL/GenBank/DDBJ whole genome shotgun (WGS) entry which is preliminary data.</text>
</comment>
<feature type="domain" description="Aminoglycoside phosphotransferase" evidence="1">
    <location>
        <begin position="5"/>
        <end position="131"/>
    </location>
</feature>